<dbReference type="InterPro" id="IPR010049">
    <property type="entry name" value="MTA_SAH_Nsdase"/>
</dbReference>
<name>A0A3N5BF88_9BACI</name>
<feature type="binding site" evidence="6">
    <location>
        <position position="78"/>
    </location>
    <ligand>
        <name>substrate</name>
    </ligand>
</feature>
<evidence type="ECO:0000256" key="4">
    <source>
        <dbReference type="ARBA" id="ARBA00023167"/>
    </source>
</evidence>
<dbReference type="SUPFAM" id="SSF53167">
    <property type="entry name" value="Purine and uridine phosphorylases"/>
    <property type="match status" value="1"/>
</dbReference>
<protein>
    <recommendedName>
        <fullName evidence="6">5'-methylthioadenosine/S-adenosylhomocysteine nucleosidase</fullName>
        <shortName evidence="6">MTA/SAH nucleosidase</shortName>
        <shortName evidence="6">MTAN</shortName>
        <ecNumber evidence="6">3.2.2.9</ecNumber>
    </recommendedName>
    <alternativeName>
        <fullName evidence="6">5'-deoxyadenosine nucleosidase</fullName>
        <shortName evidence="6">DOA nucleosidase</shortName>
        <shortName evidence="6">dAdo nucleosidase</shortName>
    </alternativeName>
    <alternativeName>
        <fullName evidence="6">5'-methylthioadenosine nucleosidase</fullName>
        <shortName evidence="6">MTA nucleosidase</shortName>
    </alternativeName>
    <alternativeName>
        <fullName evidence="6">S-adenosylhomocysteine nucleosidase</fullName>
        <shortName evidence="6">AdoHcy nucleosidase</shortName>
        <shortName evidence="6">SAH nucleosidase</shortName>
        <shortName evidence="6">SRH nucleosidase</shortName>
    </alternativeName>
</protein>
<dbReference type="PANTHER" id="PTHR46832">
    <property type="entry name" value="5'-METHYLTHIOADENOSINE/S-ADENOSYLHOMOCYSTEINE NUCLEOSIDASE"/>
    <property type="match status" value="1"/>
</dbReference>
<feature type="binding site" evidence="6">
    <location>
        <begin position="175"/>
        <end position="176"/>
    </location>
    <ligand>
        <name>substrate</name>
    </ligand>
</feature>
<evidence type="ECO:0000256" key="2">
    <source>
        <dbReference type="ARBA" id="ARBA00022605"/>
    </source>
</evidence>
<dbReference type="CDD" id="cd09008">
    <property type="entry name" value="MTAN"/>
    <property type="match status" value="1"/>
</dbReference>
<dbReference type="EMBL" id="RKRF01000007">
    <property type="protein sequence ID" value="RPF55549.1"/>
    <property type="molecule type" value="Genomic_DNA"/>
</dbReference>
<dbReference type="EC" id="3.2.2.9" evidence="6"/>
<dbReference type="Gene3D" id="3.40.50.1580">
    <property type="entry name" value="Nucleoside phosphorylase domain"/>
    <property type="match status" value="1"/>
</dbReference>
<dbReference type="NCBIfam" id="NF004079">
    <property type="entry name" value="PRK05584.1"/>
    <property type="match status" value="1"/>
</dbReference>
<keyword evidence="4 6" id="KW-0486">Methionine biosynthesis</keyword>
<dbReference type="Proteomes" id="UP000276443">
    <property type="component" value="Unassembled WGS sequence"/>
</dbReference>
<evidence type="ECO:0000259" key="7">
    <source>
        <dbReference type="Pfam" id="PF01048"/>
    </source>
</evidence>
<evidence type="ECO:0000256" key="6">
    <source>
        <dbReference type="HAMAP-Rule" id="MF_01684"/>
    </source>
</evidence>
<dbReference type="GO" id="GO:0005829">
    <property type="term" value="C:cytosol"/>
    <property type="evidence" value="ECO:0007669"/>
    <property type="project" value="TreeGrafter"/>
</dbReference>
<evidence type="ECO:0000313" key="8">
    <source>
        <dbReference type="EMBL" id="RPF55549.1"/>
    </source>
</evidence>
<keyword evidence="2 6" id="KW-0028">Amino-acid biosynthesis</keyword>
<proteinExistence type="inferred from homology"/>
<feature type="binding site" evidence="6">
    <location>
        <position position="154"/>
    </location>
    <ligand>
        <name>substrate</name>
    </ligand>
</feature>
<dbReference type="RefSeq" id="WP_124219309.1">
    <property type="nucleotide sequence ID" value="NZ_RKRF01000007.1"/>
</dbReference>
<reference evidence="8 9" key="1">
    <citation type="submission" date="2018-11" db="EMBL/GenBank/DDBJ databases">
        <title>Genomic Encyclopedia of Type Strains, Phase IV (KMG-IV): sequencing the most valuable type-strain genomes for metagenomic binning, comparative biology and taxonomic classification.</title>
        <authorList>
            <person name="Goeker M."/>
        </authorList>
    </citation>
    <scope>NUCLEOTIDE SEQUENCE [LARGE SCALE GENOMIC DNA]</scope>
    <source>
        <strain evidence="8 9">DSM 18090</strain>
    </source>
</reference>
<dbReference type="AlphaFoldDB" id="A0A3N5BF88"/>
<dbReference type="InterPro" id="IPR000845">
    <property type="entry name" value="Nucleoside_phosphorylase_d"/>
</dbReference>
<comment type="function">
    <text evidence="6">Catalyzes the irreversible cleavage of the glycosidic bond in both 5'-methylthioadenosine (MTA) and S-adenosylhomocysteine (SAH/AdoHcy) to adenine and the corresponding thioribose, 5'-methylthioribose and S-ribosylhomocysteine, respectively. Also cleaves 5'-deoxyadenosine, a toxic by-product of radical S-adenosylmethionine (SAM) enzymes, into 5-deoxyribose and adenine.</text>
</comment>
<comment type="similarity">
    <text evidence="6">Belongs to the PNP/UDP phosphorylase family. MtnN subfamily.</text>
</comment>
<feature type="active site" description="Proton donor" evidence="6">
    <location>
        <position position="199"/>
    </location>
</feature>
<keyword evidence="3 6" id="KW-0378">Hydrolase</keyword>
<dbReference type="OrthoDB" id="9792278at2"/>
<accession>A0A3N5BF88</accession>
<comment type="caution">
    <text evidence="8">The sequence shown here is derived from an EMBL/GenBank/DDBJ whole genome shotgun (WGS) entry which is preliminary data.</text>
</comment>
<organism evidence="8 9">
    <name type="scientific">Aquisalibacillus elongatus</name>
    <dbReference type="NCBI Taxonomy" id="485577"/>
    <lineage>
        <taxon>Bacteria</taxon>
        <taxon>Bacillati</taxon>
        <taxon>Bacillota</taxon>
        <taxon>Bacilli</taxon>
        <taxon>Bacillales</taxon>
        <taxon>Bacillaceae</taxon>
        <taxon>Aquisalibacillus</taxon>
    </lineage>
</organism>
<dbReference type="PANTHER" id="PTHR46832:SF1">
    <property type="entry name" value="5'-METHYLTHIOADENOSINE_S-ADENOSYLHOMOCYSTEINE NUCLEOSIDASE"/>
    <property type="match status" value="1"/>
</dbReference>
<dbReference type="NCBIfam" id="TIGR01704">
    <property type="entry name" value="MTA_SAH-Nsdase"/>
    <property type="match status" value="1"/>
</dbReference>
<comment type="catalytic activity">
    <reaction evidence="5">
        <text>5'-deoxyadenosine + H2O = 5-deoxy-D-ribose + adenine</text>
        <dbReference type="Rhea" id="RHEA:29859"/>
        <dbReference type="ChEBI" id="CHEBI:15377"/>
        <dbReference type="ChEBI" id="CHEBI:16708"/>
        <dbReference type="ChEBI" id="CHEBI:17319"/>
        <dbReference type="ChEBI" id="CHEBI:149540"/>
        <dbReference type="EC" id="3.2.2.9"/>
    </reaction>
    <physiologicalReaction direction="left-to-right" evidence="5">
        <dbReference type="Rhea" id="RHEA:29860"/>
    </physiologicalReaction>
</comment>
<dbReference type="GO" id="GO:0008782">
    <property type="term" value="F:adenosylhomocysteine nucleosidase activity"/>
    <property type="evidence" value="ECO:0007669"/>
    <property type="project" value="UniProtKB-UniRule"/>
</dbReference>
<sequence length="232" mass="25411">MKYGIIGAMEQELEWLLTKMTVEEELTVANCKFYEGEIAGQQVVLLQSGIGKVNAALSTTILHERFKPDYVINTGSAGGTDPNLNVGDVVIGEKVIHHDADARAFGYAYGQIPQMPKFYQSDSALMEKAKLAMNRVDTKIQIVEGVIGTGDSFMSEETRVSAVLNQLPEVRALEMEAVSIAQVCHQYNTPCLVIRSLSDIAGKESDVSFDQYLEKAAKYSANLIVEVLKSTP</sequence>
<dbReference type="GO" id="GO:0019509">
    <property type="term" value="P:L-methionine salvage from methylthioadenosine"/>
    <property type="evidence" value="ECO:0007669"/>
    <property type="project" value="UniProtKB-UniRule"/>
</dbReference>
<dbReference type="HAMAP" id="MF_01684">
    <property type="entry name" value="Salvage_MtnN"/>
    <property type="match status" value="1"/>
</dbReference>
<comment type="pathway">
    <text evidence="1 6">Amino-acid biosynthesis; L-methionine biosynthesis via salvage pathway; S-methyl-5-thio-alpha-D-ribose 1-phosphate from S-methyl-5'-thioadenosine (hydrolase route): step 1/2.</text>
</comment>
<dbReference type="Pfam" id="PF01048">
    <property type="entry name" value="PNP_UDP_1"/>
    <property type="match status" value="1"/>
</dbReference>
<comment type="catalytic activity">
    <reaction evidence="6">
        <text>S-adenosyl-L-homocysteine + H2O = S-(5-deoxy-D-ribos-5-yl)-L-homocysteine + adenine</text>
        <dbReference type="Rhea" id="RHEA:17805"/>
        <dbReference type="ChEBI" id="CHEBI:15377"/>
        <dbReference type="ChEBI" id="CHEBI:16708"/>
        <dbReference type="ChEBI" id="CHEBI:57856"/>
        <dbReference type="ChEBI" id="CHEBI:58195"/>
        <dbReference type="EC" id="3.2.2.9"/>
    </reaction>
</comment>
<keyword evidence="9" id="KW-1185">Reference proteome</keyword>
<dbReference type="GO" id="GO:0008930">
    <property type="term" value="F:methylthioadenosine nucleosidase activity"/>
    <property type="evidence" value="ECO:0007669"/>
    <property type="project" value="UniProtKB-UniRule"/>
</dbReference>
<dbReference type="InterPro" id="IPR035994">
    <property type="entry name" value="Nucleoside_phosphorylase_sf"/>
</dbReference>
<evidence type="ECO:0000313" key="9">
    <source>
        <dbReference type="Proteomes" id="UP000276443"/>
    </source>
</evidence>
<dbReference type="GO" id="GO:0019284">
    <property type="term" value="P:L-methionine salvage from S-adenosylmethionine"/>
    <property type="evidence" value="ECO:0007669"/>
    <property type="project" value="TreeGrafter"/>
</dbReference>
<dbReference type="GO" id="GO:0009164">
    <property type="term" value="P:nucleoside catabolic process"/>
    <property type="evidence" value="ECO:0007669"/>
    <property type="project" value="InterPro"/>
</dbReference>
<dbReference type="FunFam" id="3.40.50.1580:FF:000001">
    <property type="entry name" value="MTA/SAH nucleosidase family protein"/>
    <property type="match status" value="1"/>
</dbReference>
<feature type="domain" description="Nucleoside phosphorylase" evidence="7">
    <location>
        <begin position="2"/>
        <end position="229"/>
    </location>
</feature>
<evidence type="ECO:0000256" key="3">
    <source>
        <dbReference type="ARBA" id="ARBA00022801"/>
    </source>
</evidence>
<comment type="catalytic activity">
    <reaction evidence="6">
        <text>S-methyl-5'-thioadenosine + H2O = 5-(methylsulfanyl)-D-ribose + adenine</text>
        <dbReference type="Rhea" id="RHEA:13617"/>
        <dbReference type="ChEBI" id="CHEBI:15377"/>
        <dbReference type="ChEBI" id="CHEBI:16708"/>
        <dbReference type="ChEBI" id="CHEBI:17509"/>
        <dbReference type="ChEBI" id="CHEBI:78440"/>
        <dbReference type="EC" id="3.2.2.9"/>
    </reaction>
</comment>
<gene>
    <name evidence="6" type="primary">mtnN</name>
    <name evidence="8" type="ORF">EDC24_0427</name>
</gene>
<dbReference type="UniPathway" id="UPA00904">
    <property type="reaction ID" value="UER00871"/>
</dbReference>
<evidence type="ECO:0000256" key="5">
    <source>
        <dbReference type="ARBA" id="ARBA00050313"/>
    </source>
</evidence>
<feature type="active site" description="Proton acceptor" evidence="6">
    <location>
        <position position="12"/>
    </location>
</feature>
<evidence type="ECO:0000256" key="1">
    <source>
        <dbReference type="ARBA" id="ARBA00004945"/>
    </source>
</evidence>